<dbReference type="AlphaFoldDB" id="A0A483CM38"/>
<keyword evidence="1 6" id="KW-0378">Hydrolase</keyword>
<dbReference type="EC" id="3.5.1.28" evidence="6"/>
<accession>A0A483CM38</accession>
<dbReference type="GO" id="GO:0009253">
    <property type="term" value="P:peptidoglycan catabolic process"/>
    <property type="evidence" value="ECO:0007669"/>
    <property type="project" value="InterPro"/>
</dbReference>
<dbReference type="Pfam" id="PF01520">
    <property type="entry name" value="Amidase_3"/>
    <property type="match status" value="1"/>
</dbReference>
<dbReference type="SMART" id="SM00646">
    <property type="entry name" value="Ami_3"/>
    <property type="match status" value="1"/>
</dbReference>
<evidence type="ECO:0000313" key="5">
    <source>
        <dbReference type="EMBL" id="OIM21954.1"/>
    </source>
</evidence>
<dbReference type="Gene3D" id="3.40.630.40">
    <property type="entry name" value="Zn-dependent exopeptidases"/>
    <property type="match status" value="1"/>
</dbReference>
<dbReference type="GO" id="GO:0008745">
    <property type="term" value="F:N-acetylmuramoyl-L-alanine amidase activity"/>
    <property type="evidence" value="ECO:0007669"/>
    <property type="project" value="UniProtKB-EC"/>
</dbReference>
<dbReference type="Gene3D" id="2.30.30.40">
    <property type="entry name" value="SH3 Domains"/>
    <property type="match status" value="1"/>
</dbReference>
<dbReference type="EMBL" id="LR031358">
    <property type="protein sequence ID" value="VDB97334.1"/>
    <property type="molecule type" value="Genomic_DNA"/>
</dbReference>
<gene>
    <name evidence="5" type="ORF">ATX59_01750</name>
    <name evidence="6" type="ORF">OENI_0338</name>
</gene>
<dbReference type="Proteomes" id="UP000181728">
    <property type="component" value="Unassembled WGS sequence"/>
</dbReference>
<feature type="domain" description="SH3b" evidence="4">
    <location>
        <begin position="37"/>
        <end position="100"/>
    </location>
</feature>
<reference evidence="6 8" key="2">
    <citation type="submission" date="2018-08" db="EMBL/GenBank/DDBJ databases">
        <authorList>
            <person name="Lorentzen P. G. S. M."/>
        </authorList>
    </citation>
    <scope>NUCLEOTIDE SEQUENCE [LARGE SCALE GENOMIC DNA]</scope>
    <source>
        <strain evidence="6 8">CRBO_1381</strain>
    </source>
</reference>
<reference evidence="5 7" key="1">
    <citation type="journal article" date="2016" name="BMC Genomics">
        <title>Consensus pan-genome assembly of the specialised wine bacterium Oenococcus oeni.</title>
        <authorList>
            <person name="Sternes P.R."/>
            <person name="Borneman A.R."/>
        </authorList>
    </citation>
    <scope>NUCLEOTIDE SEQUENCE [LARGE SCALE GENOMIC DNA]</scope>
    <source>
        <strain evidence="5 7">AWRIB661</strain>
    </source>
</reference>
<dbReference type="PROSITE" id="PS51781">
    <property type="entry name" value="SH3B"/>
    <property type="match status" value="1"/>
</dbReference>
<keyword evidence="3" id="KW-0472">Membrane</keyword>
<dbReference type="GO" id="GO:0071555">
    <property type="term" value="P:cell wall organization"/>
    <property type="evidence" value="ECO:0007669"/>
    <property type="project" value="UniProtKB-KW"/>
</dbReference>
<dbReference type="SUPFAM" id="SSF50044">
    <property type="entry name" value="SH3-domain"/>
    <property type="match status" value="1"/>
</dbReference>
<dbReference type="EMBL" id="MLOK01000019">
    <property type="protein sequence ID" value="OIM21954.1"/>
    <property type="molecule type" value="Genomic_DNA"/>
</dbReference>
<dbReference type="RefSeq" id="WP_002822370.1">
    <property type="nucleotide sequence ID" value="NZ_CP038451.1"/>
</dbReference>
<dbReference type="InterPro" id="IPR003646">
    <property type="entry name" value="SH3-like_bac-type"/>
</dbReference>
<dbReference type="GO" id="GO:0030288">
    <property type="term" value="C:outer membrane-bounded periplasmic space"/>
    <property type="evidence" value="ECO:0007669"/>
    <property type="project" value="TreeGrafter"/>
</dbReference>
<dbReference type="InterPro" id="IPR002508">
    <property type="entry name" value="MurNAc-LAA_cat"/>
</dbReference>
<proteinExistence type="predicted"/>
<feature type="transmembrane region" description="Helical" evidence="3">
    <location>
        <begin position="12"/>
        <end position="31"/>
    </location>
</feature>
<keyword evidence="3" id="KW-1133">Transmembrane helix</keyword>
<dbReference type="Proteomes" id="UP000294726">
    <property type="component" value="Chromosome"/>
</dbReference>
<dbReference type="PANTHER" id="PTHR30404">
    <property type="entry name" value="N-ACETYLMURAMOYL-L-ALANINE AMIDASE"/>
    <property type="match status" value="1"/>
</dbReference>
<evidence type="ECO:0000259" key="4">
    <source>
        <dbReference type="PROSITE" id="PS51781"/>
    </source>
</evidence>
<evidence type="ECO:0000256" key="1">
    <source>
        <dbReference type="ARBA" id="ARBA00022801"/>
    </source>
</evidence>
<dbReference type="SUPFAM" id="SSF53187">
    <property type="entry name" value="Zn-dependent exopeptidases"/>
    <property type="match status" value="1"/>
</dbReference>
<protein>
    <submittedName>
        <fullName evidence="5 6">N-acetylmuramoyl-L-alanine amidase</fullName>
        <ecNumber evidence="6">3.5.1.28</ecNumber>
    </submittedName>
</protein>
<dbReference type="Pfam" id="PF08239">
    <property type="entry name" value="SH3_3"/>
    <property type="match status" value="1"/>
</dbReference>
<sequence>MKKISVKFNQKQIFFGIIGLLLLGIIGIFAYKLNEYFSEPVINAKSINLDASPSPKSKIIERLKKDQKIKVLKKNNNTDWWQVEIGSQKGWVASWLIQKKNYNAKNAGRLAEATIVLDPGHGGVDSGTQASNGAMEKTYTLRTALKVYKLLKAKNVHVIMTRHTNKTVALASRPALSNRVKANIYISFHFNSAGEQNAAEGYEVFKYHHNANSFASTIDKQFNNLPLYNRGVSFGNFEVLRDNKRPAILVEMGFMDSDYDFSYIQKSSYQQKVANDVTKSLTSYFN</sequence>
<evidence type="ECO:0000313" key="7">
    <source>
        <dbReference type="Proteomes" id="UP000181728"/>
    </source>
</evidence>
<keyword evidence="2" id="KW-0961">Cell wall biogenesis/degradation</keyword>
<organism evidence="6 8">
    <name type="scientific">Oenococcus oeni</name>
    <name type="common">Leuconostoc oenos</name>
    <dbReference type="NCBI Taxonomy" id="1247"/>
    <lineage>
        <taxon>Bacteria</taxon>
        <taxon>Bacillati</taxon>
        <taxon>Bacillota</taxon>
        <taxon>Bacilli</taxon>
        <taxon>Lactobacillales</taxon>
        <taxon>Lactobacillaceae</taxon>
        <taxon>Oenococcus</taxon>
    </lineage>
</organism>
<dbReference type="SMART" id="SM00287">
    <property type="entry name" value="SH3b"/>
    <property type="match status" value="1"/>
</dbReference>
<evidence type="ECO:0000313" key="6">
    <source>
        <dbReference type="EMBL" id="VDB97334.1"/>
    </source>
</evidence>
<evidence type="ECO:0000256" key="3">
    <source>
        <dbReference type="SAM" id="Phobius"/>
    </source>
</evidence>
<dbReference type="InterPro" id="IPR036028">
    <property type="entry name" value="SH3-like_dom_sf"/>
</dbReference>
<dbReference type="CDD" id="cd02696">
    <property type="entry name" value="MurNAc-LAA"/>
    <property type="match status" value="1"/>
</dbReference>
<dbReference type="PANTHER" id="PTHR30404:SF0">
    <property type="entry name" value="N-ACETYLMURAMOYL-L-ALANINE AMIDASE AMIC"/>
    <property type="match status" value="1"/>
</dbReference>
<dbReference type="InterPro" id="IPR050695">
    <property type="entry name" value="N-acetylmuramoyl_amidase_3"/>
</dbReference>
<keyword evidence="3" id="KW-0812">Transmembrane</keyword>
<evidence type="ECO:0000256" key="2">
    <source>
        <dbReference type="ARBA" id="ARBA00023316"/>
    </source>
</evidence>
<name>A0A483CM38_OENOE</name>
<evidence type="ECO:0000313" key="8">
    <source>
        <dbReference type="Proteomes" id="UP000294726"/>
    </source>
</evidence>